<dbReference type="Pfam" id="PF07690">
    <property type="entry name" value="MFS_1"/>
    <property type="match status" value="1"/>
</dbReference>
<dbReference type="OrthoDB" id="2985014at2759"/>
<keyword evidence="6 8" id="KW-0472">Membrane</keyword>
<proteinExistence type="predicted"/>
<feature type="transmembrane region" description="Helical" evidence="8">
    <location>
        <begin position="20"/>
        <end position="43"/>
    </location>
</feature>
<feature type="region of interest" description="Disordered" evidence="7">
    <location>
        <begin position="469"/>
        <end position="488"/>
    </location>
</feature>
<dbReference type="AlphaFoldDB" id="A0A9P0FPX0"/>
<keyword evidence="5 8" id="KW-1133">Transmembrane helix</keyword>
<evidence type="ECO:0000256" key="1">
    <source>
        <dbReference type="ARBA" id="ARBA00004141"/>
    </source>
</evidence>
<dbReference type="InterPro" id="IPR011701">
    <property type="entry name" value="MFS"/>
</dbReference>
<feature type="transmembrane region" description="Helical" evidence="8">
    <location>
        <begin position="182"/>
        <end position="202"/>
    </location>
</feature>
<dbReference type="GO" id="GO:0006820">
    <property type="term" value="P:monoatomic anion transport"/>
    <property type="evidence" value="ECO:0007669"/>
    <property type="project" value="TreeGrafter"/>
</dbReference>
<name>A0A9P0FPX0_BRAAE</name>
<dbReference type="GO" id="GO:0015293">
    <property type="term" value="F:symporter activity"/>
    <property type="evidence" value="ECO:0007669"/>
    <property type="project" value="UniProtKB-KW"/>
</dbReference>
<feature type="transmembrane region" description="Helical" evidence="8">
    <location>
        <begin position="348"/>
        <end position="366"/>
    </location>
</feature>
<evidence type="ECO:0000256" key="6">
    <source>
        <dbReference type="ARBA" id="ARBA00023136"/>
    </source>
</evidence>
<evidence type="ECO:0000256" key="5">
    <source>
        <dbReference type="ARBA" id="ARBA00022989"/>
    </source>
</evidence>
<accession>A0A9P0FPX0</accession>
<dbReference type="SUPFAM" id="SSF103473">
    <property type="entry name" value="MFS general substrate transporter"/>
    <property type="match status" value="1"/>
</dbReference>
<sequence length="488" mass="53951">MLTGWRLQISKFFIIPQRYIMAIMGFLAIVNAYTMRVSLSIAITEMVVPSSSNQTYEDDSCPADPSGSPAAVTNTDKLYDWDEQTQGLILGSFYWGYLITHLPGGIIAEKFGGRYTLGLGILSTAIFTILTPIVITSTNGDWRVLVALRVIEGLGEGTTYPALNVLLAKWVPSSERARLGTLVYAGGQIGTIVSNLISGTLIHNTHDWASVFYLFGGLGLVWVVLWHLLCYSSPETHPFISDEEKEFLRKELGSVSNEKLATPWRAILTSVPLWALVAAQIGHDWGFYTMVTDLPKYMKDVLKFDVQSNGLWNSIPYVVMWIVSMLFGWVCDWLITNKYLGVTMARKLFTGIASMGPAVFIMAASYSGCDKYLSVAMFTIGMGFMGTFYCGMKVNGLDLSPNFAGTIMAISNGIGAITGIVSPSIVGHLTPQHTMTQWRTVFWISFAVFSVTSVIYTFFASGEEQWWNNPKTHDKQNEAESGKKEVTT</sequence>
<feature type="transmembrane region" description="Helical" evidence="8">
    <location>
        <begin position="115"/>
        <end position="135"/>
    </location>
</feature>
<feature type="transmembrane region" description="Helical" evidence="8">
    <location>
        <begin position="403"/>
        <end position="421"/>
    </location>
</feature>
<dbReference type="Gene3D" id="1.20.1250.20">
    <property type="entry name" value="MFS general substrate transporter like domains"/>
    <property type="match status" value="2"/>
</dbReference>
<evidence type="ECO:0000256" key="2">
    <source>
        <dbReference type="ARBA" id="ARBA00022448"/>
    </source>
</evidence>
<dbReference type="GO" id="GO:0016020">
    <property type="term" value="C:membrane"/>
    <property type="evidence" value="ECO:0007669"/>
    <property type="project" value="UniProtKB-SubCell"/>
</dbReference>
<protein>
    <recommendedName>
        <fullName evidence="9">Major facilitator superfamily (MFS) profile domain-containing protein</fullName>
    </recommendedName>
</protein>
<dbReference type="PANTHER" id="PTHR11662">
    <property type="entry name" value="SOLUTE CARRIER FAMILY 17"/>
    <property type="match status" value="1"/>
</dbReference>
<evidence type="ECO:0000313" key="11">
    <source>
        <dbReference type="Proteomes" id="UP001154078"/>
    </source>
</evidence>
<keyword evidence="11" id="KW-1185">Reference proteome</keyword>
<evidence type="ECO:0000313" key="10">
    <source>
        <dbReference type="EMBL" id="CAH0564298.1"/>
    </source>
</evidence>
<dbReference type="FunFam" id="1.20.1250.20:FF:000512">
    <property type="entry name" value="Putative inorganic phosphate cotransporter-like Protein"/>
    <property type="match status" value="1"/>
</dbReference>
<reference evidence="10" key="1">
    <citation type="submission" date="2021-12" db="EMBL/GenBank/DDBJ databases">
        <authorList>
            <person name="King R."/>
        </authorList>
    </citation>
    <scope>NUCLEOTIDE SEQUENCE</scope>
</reference>
<gene>
    <name evidence="10" type="ORF">MELIAE_LOCUS12890</name>
</gene>
<feature type="compositionally biased region" description="Basic and acidic residues" evidence="7">
    <location>
        <begin position="471"/>
        <end position="488"/>
    </location>
</feature>
<evidence type="ECO:0000256" key="8">
    <source>
        <dbReference type="SAM" id="Phobius"/>
    </source>
</evidence>
<feature type="transmembrane region" description="Helical" evidence="8">
    <location>
        <begin position="211"/>
        <end position="229"/>
    </location>
</feature>
<feature type="transmembrane region" description="Helical" evidence="8">
    <location>
        <begin position="372"/>
        <end position="391"/>
    </location>
</feature>
<dbReference type="PROSITE" id="PS50850">
    <property type="entry name" value="MFS"/>
    <property type="match status" value="1"/>
</dbReference>
<evidence type="ECO:0000256" key="3">
    <source>
        <dbReference type="ARBA" id="ARBA00022692"/>
    </source>
</evidence>
<dbReference type="CDD" id="cd17318">
    <property type="entry name" value="MFS_SLC17"/>
    <property type="match status" value="1"/>
</dbReference>
<keyword evidence="4" id="KW-0769">Symport</keyword>
<evidence type="ECO:0000259" key="9">
    <source>
        <dbReference type="PROSITE" id="PS50850"/>
    </source>
</evidence>
<keyword evidence="3 8" id="KW-0812">Transmembrane</keyword>
<keyword evidence="2" id="KW-0813">Transport</keyword>
<dbReference type="InterPro" id="IPR050382">
    <property type="entry name" value="MFS_Na/Anion_cotransporter"/>
</dbReference>
<feature type="transmembrane region" description="Helical" evidence="8">
    <location>
        <begin position="88"/>
        <end position="108"/>
    </location>
</feature>
<dbReference type="FunFam" id="1.20.1250.20:FF:000003">
    <property type="entry name" value="Solute carrier family 17 member 3"/>
    <property type="match status" value="1"/>
</dbReference>
<dbReference type="EMBL" id="OV121140">
    <property type="protein sequence ID" value="CAH0564298.1"/>
    <property type="molecule type" value="Genomic_DNA"/>
</dbReference>
<comment type="subcellular location">
    <subcellularLocation>
        <location evidence="1">Membrane</location>
        <topology evidence="1">Multi-pass membrane protein</topology>
    </subcellularLocation>
</comment>
<dbReference type="Proteomes" id="UP001154078">
    <property type="component" value="Chromosome 9"/>
</dbReference>
<dbReference type="InterPro" id="IPR036259">
    <property type="entry name" value="MFS_trans_sf"/>
</dbReference>
<feature type="transmembrane region" description="Helical" evidence="8">
    <location>
        <begin position="315"/>
        <end position="336"/>
    </location>
</feature>
<organism evidence="10 11">
    <name type="scientific">Brassicogethes aeneus</name>
    <name type="common">Rape pollen beetle</name>
    <name type="synonym">Meligethes aeneus</name>
    <dbReference type="NCBI Taxonomy" id="1431903"/>
    <lineage>
        <taxon>Eukaryota</taxon>
        <taxon>Metazoa</taxon>
        <taxon>Ecdysozoa</taxon>
        <taxon>Arthropoda</taxon>
        <taxon>Hexapoda</taxon>
        <taxon>Insecta</taxon>
        <taxon>Pterygota</taxon>
        <taxon>Neoptera</taxon>
        <taxon>Endopterygota</taxon>
        <taxon>Coleoptera</taxon>
        <taxon>Polyphaga</taxon>
        <taxon>Cucujiformia</taxon>
        <taxon>Nitidulidae</taxon>
        <taxon>Meligethinae</taxon>
        <taxon>Brassicogethes</taxon>
    </lineage>
</organism>
<evidence type="ECO:0000256" key="4">
    <source>
        <dbReference type="ARBA" id="ARBA00022847"/>
    </source>
</evidence>
<feature type="transmembrane region" description="Helical" evidence="8">
    <location>
        <begin position="441"/>
        <end position="459"/>
    </location>
</feature>
<feature type="domain" description="Major facilitator superfamily (MFS) profile" evidence="9">
    <location>
        <begin position="20"/>
        <end position="465"/>
    </location>
</feature>
<evidence type="ECO:0000256" key="7">
    <source>
        <dbReference type="SAM" id="MobiDB-lite"/>
    </source>
</evidence>
<dbReference type="InterPro" id="IPR020846">
    <property type="entry name" value="MFS_dom"/>
</dbReference>
<dbReference type="PANTHER" id="PTHR11662:SF415">
    <property type="entry name" value="AT30085P-RELATED"/>
    <property type="match status" value="1"/>
</dbReference>